<comment type="pathway">
    <text evidence="2 10">Cofactor biosynthesis; NAD(+) biosynthesis; deamido-NAD(+) from nicotinate D-ribonucleotide: step 1/1.</text>
</comment>
<evidence type="ECO:0000256" key="6">
    <source>
        <dbReference type="ARBA" id="ARBA00022741"/>
    </source>
</evidence>
<dbReference type="AlphaFoldDB" id="A0A1L5F5I8"/>
<evidence type="ECO:0000259" key="11">
    <source>
        <dbReference type="Pfam" id="PF01467"/>
    </source>
</evidence>
<dbReference type="GO" id="GO:0005524">
    <property type="term" value="F:ATP binding"/>
    <property type="evidence" value="ECO:0007669"/>
    <property type="project" value="UniProtKB-KW"/>
</dbReference>
<dbReference type="NCBIfam" id="TIGR00482">
    <property type="entry name" value="nicotinate (nicotinamide) nucleotide adenylyltransferase"/>
    <property type="match status" value="1"/>
</dbReference>
<evidence type="ECO:0000256" key="2">
    <source>
        <dbReference type="ARBA" id="ARBA00005019"/>
    </source>
</evidence>
<proteinExistence type="inferred from homology"/>
<evidence type="ECO:0000256" key="9">
    <source>
        <dbReference type="ARBA" id="ARBA00048721"/>
    </source>
</evidence>
<keyword evidence="3 10" id="KW-0662">Pyridine nucleotide biosynthesis</keyword>
<dbReference type="NCBIfam" id="TIGR00125">
    <property type="entry name" value="cyt_tran_rel"/>
    <property type="match status" value="1"/>
</dbReference>
<comment type="function">
    <text evidence="1 10">Catalyzes the reversible adenylation of nicotinate mononucleotide (NaMN) to nicotinic acid adenine dinucleotide (NaAD).</text>
</comment>
<dbReference type="InterPro" id="IPR004821">
    <property type="entry name" value="Cyt_trans-like"/>
</dbReference>
<dbReference type="EMBL" id="CP018335">
    <property type="protein sequence ID" value="APM38264.1"/>
    <property type="molecule type" value="Genomic_DNA"/>
</dbReference>
<comment type="catalytic activity">
    <reaction evidence="9 10">
        <text>nicotinate beta-D-ribonucleotide + ATP + H(+) = deamido-NAD(+) + diphosphate</text>
        <dbReference type="Rhea" id="RHEA:22860"/>
        <dbReference type="ChEBI" id="CHEBI:15378"/>
        <dbReference type="ChEBI" id="CHEBI:30616"/>
        <dbReference type="ChEBI" id="CHEBI:33019"/>
        <dbReference type="ChEBI" id="CHEBI:57502"/>
        <dbReference type="ChEBI" id="CHEBI:58437"/>
        <dbReference type="EC" id="2.7.7.18"/>
    </reaction>
</comment>
<dbReference type="InterPro" id="IPR014729">
    <property type="entry name" value="Rossmann-like_a/b/a_fold"/>
</dbReference>
<dbReference type="CDD" id="cd02165">
    <property type="entry name" value="NMNAT"/>
    <property type="match status" value="1"/>
</dbReference>
<keyword evidence="7 10" id="KW-0067">ATP-binding</keyword>
<reference evidence="12 13" key="1">
    <citation type="submission" date="2016-12" db="EMBL/GenBank/DDBJ databases">
        <title>Complete genome sequence of Clostridium kluyveri JZZ isolated from the pit mud of a Chinese flavor liquor-making factory.</title>
        <authorList>
            <person name="Wang Y."/>
        </authorList>
    </citation>
    <scope>NUCLEOTIDE SEQUENCE [LARGE SCALE GENOMIC DNA]</scope>
    <source>
        <strain evidence="12 13">JZZ</strain>
    </source>
</reference>
<dbReference type="InterPro" id="IPR005248">
    <property type="entry name" value="NadD/NMNAT"/>
</dbReference>
<evidence type="ECO:0000256" key="10">
    <source>
        <dbReference type="HAMAP-Rule" id="MF_00244"/>
    </source>
</evidence>
<evidence type="ECO:0000256" key="7">
    <source>
        <dbReference type="ARBA" id="ARBA00022840"/>
    </source>
</evidence>
<dbReference type="GO" id="GO:0009435">
    <property type="term" value="P:NAD+ biosynthetic process"/>
    <property type="evidence" value="ECO:0007669"/>
    <property type="project" value="UniProtKB-UniRule"/>
</dbReference>
<sequence length="203" mass="23510">MVKKAIFGGTFDPIHNGHIHIAYEAIYRLGLDEIVFMPTGNPPHKAKKSITDAFLRYEMVKVAIRSESKFTVSNYEVNKTTLSYTYSTLEHFNKLESKTEWYFLTGADCLMDIEKWSRVDSIFRLCKFIVFNRPGFPAFTSESIENQKKKIEDKYSTNIIYLDAPLFDISSTVIRNSVKEGKNVNYFLPESVCNIIKQLNLYK</sequence>
<gene>
    <name evidence="10" type="primary">nadD</name>
    <name evidence="12" type="ORF">BS101_05670</name>
</gene>
<evidence type="ECO:0000256" key="4">
    <source>
        <dbReference type="ARBA" id="ARBA00022679"/>
    </source>
</evidence>
<evidence type="ECO:0000256" key="5">
    <source>
        <dbReference type="ARBA" id="ARBA00022695"/>
    </source>
</evidence>
<dbReference type="HAMAP" id="MF_00244">
    <property type="entry name" value="NaMN_adenylyltr"/>
    <property type="match status" value="1"/>
</dbReference>
<comment type="similarity">
    <text evidence="10">Belongs to the NadD family.</text>
</comment>
<dbReference type="PANTHER" id="PTHR39321:SF3">
    <property type="entry name" value="PHOSPHOPANTETHEINE ADENYLYLTRANSFERASE"/>
    <property type="match status" value="1"/>
</dbReference>
<dbReference type="GO" id="GO:0004515">
    <property type="term" value="F:nicotinate-nucleotide adenylyltransferase activity"/>
    <property type="evidence" value="ECO:0007669"/>
    <property type="project" value="UniProtKB-UniRule"/>
</dbReference>
<evidence type="ECO:0000313" key="12">
    <source>
        <dbReference type="EMBL" id="APM38264.1"/>
    </source>
</evidence>
<keyword evidence="6 10" id="KW-0547">Nucleotide-binding</keyword>
<dbReference type="OrthoDB" id="5295945at2"/>
<evidence type="ECO:0000256" key="1">
    <source>
        <dbReference type="ARBA" id="ARBA00002324"/>
    </source>
</evidence>
<dbReference type="Gene3D" id="3.40.50.620">
    <property type="entry name" value="HUPs"/>
    <property type="match status" value="1"/>
</dbReference>
<protein>
    <recommendedName>
        <fullName evidence="10">Probable nicotinate-nucleotide adenylyltransferase</fullName>
        <ecNumber evidence="10">2.7.7.18</ecNumber>
    </recommendedName>
    <alternativeName>
        <fullName evidence="10">Deamido-NAD(+) diphosphorylase</fullName>
    </alternativeName>
    <alternativeName>
        <fullName evidence="10">Deamido-NAD(+) pyrophosphorylase</fullName>
    </alternativeName>
    <alternativeName>
        <fullName evidence="10">Nicotinate mononucleotide adenylyltransferase</fullName>
        <shortName evidence="10">NaMN adenylyltransferase</shortName>
    </alternativeName>
</protein>
<dbReference type="Proteomes" id="UP000184604">
    <property type="component" value="Chromosome"/>
</dbReference>
<evidence type="ECO:0000313" key="13">
    <source>
        <dbReference type="Proteomes" id="UP000184604"/>
    </source>
</evidence>
<dbReference type="SUPFAM" id="SSF52374">
    <property type="entry name" value="Nucleotidylyl transferase"/>
    <property type="match status" value="1"/>
</dbReference>
<dbReference type="Pfam" id="PF01467">
    <property type="entry name" value="CTP_transf_like"/>
    <property type="match status" value="1"/>
</dbReference>
<dbReference type="PANTHER" id="PTHR39321">
    <property type="entry name" value="NICOTINATE-NUCLEOTIDE ADENYLYLTRANSFERASE-RELATED"/>
    <property type="match status" value="1"/>
</dbReference>
<organism evidence="12 13">
    <name type="scientific">Clostridium kluyveri</name>
    <dbReference type="NCBI Taxonomy" id="1534"/>
    <lineage>
        <taxon>Bacteria</taxon>
        <taxon>Bacillati</taxon>
        <taxon>Bacillota</taxon>
        <taxon>Clostridia</taxon>
        <taxon>Eubacteriales</taxon>
        <taxon>Clostridiaceae</taxon>
        <taxon>Clostridium</taxon>
    </lineage>
</organism>
<feature type="domain" description="Cytidyltransferase-like" evidence="11">
    <location>
        <begin position="6"/>
        <end position="176"/>
    </location>
</feature>
<dbReference type="EC" id="2.7.7.18" evidence="10"/>
<dbReference type="UniPathway" id="UPA00253">
    <property type="reaction ID" value="UER00332"/>
</dbReference>
<dbReference type="RefSeq" id="WP_073537941.1">
    <property type="nucleotide sequence ID" value="NZ_CP018335.1"/>
</dbReference>
<accession>A0A1L5F5I8</accession>
<evidence type="ECO:0000256" key="3">
    <source>
        <dbReference type="ARBA" id="ARBA00022642"/>
    </source>
</evidence>
<keyword evidence="5 10" id="KW-0548">Nucleotidyltransferase</keyword>
<keyword evidence="8 10" id="KW-0520">NAD</keyword>
<keyword evidence="4 10" id="KW-0808">Transferase</keyword>
<evidence type="ECO:0000256" key="8">
    <source>
        <dbReference type="ARBA" id="ARBA00023027"/>
    </source>
</evidence>
<name>A0A1L5F5I8_CLOKL</name>
<dbReference type="NCBIfam" id="NF000840">
    <property type="entry name" value="PRK00071.1-3"/>
    <property type="match status" value="1"/>
</dbReference>